<keyword evidence="2" id="KW-1185">Reference proteome</keyword>
<accession>A0A848KSB8</accession>
<proteinExistence type="predicted"/>
<gene>
    <name evidence="1" type="ORF">FGL95_30830</name>
</gene>
<dbReference type="EMBL" id="VCQU01000018">
    <property type="protein sequence ID" value="NMN99422.1"/>
    <property type="molecule type" value="Genomic_DNA"/>
</dbReference>
<reference evidence="1 2" key="1">
    <citation type="submission" date="2019-05" db="EMBL/GenBank/DDBJ databases">
        <authorList>
            <person name="Lee S.D."/>
        </authorList>
    </citation>
    <scope>NUCLEOTIDE SEQUENCE [LARGE SCALE GENOMIC DNA]</scope>
    <source>
        <strain evidence="1 2">YC2-7</strain>
    </source>
</reference>
<reference evidence="1 2" key="2">
    <citation type="submission" date="2020-06" db="EMBL/GenBank/DDBJ databases">
        <title>Antribacter stalactiti gen. nov., sp. nov., a new member of the family Nacardiaceae isolated from a cave.</title>
        <authorList>
            <person name="Kim I.S."/>
        </authorList>
    </citation>
    <scope>NUCLEOTIDE SEQUENCE [LARGE SCALE GENOMIC DNA]</scope>
    <source>
        <strain evidence="1 2">YC2-7</strain>
    </source>
</reference>
<sequence>MRSRRDDVDADETIERAMRLSVCGFGGRLDPAPATLEEAISATSEQYDERTARRLERFAQVPDGSFVWSKLDGRYFLGRITGEWRYDDSSAAARVDLVHIRPCVWSAQSYSEATTPRAVAATFARGGRNFQEIHSADVVELTCRLWSEPPS</sequence>
<dbReference type="RefSeq" id="WP_169594779.1">
    <property type="nucleotide sequence ID" value="NZ_VCQU01000018.1"/>
</dbReference>
<protein>
    <submittedName>
        <fullName evidence="1">GAF domain-containing protein</fullName>
    </submittedName>
</protein>
<organism evidence="1 2">
    <name type="scientific">Antrihabitans stalactiti</name>
    <dbReference type="NCBI Taxonomy" id="2584121"/>
    <lineage>
        <taxon>Bacteria</taxon>
        <taxon>Bacillati</taxon>
        <taxon>Actinomycetota</taxon>
        <taxon>Actinomycetes</taxon>
        <taxon>Mycobacteriales</taxon>
        <taxon>Nocardiaceae</taxon>
        <taxon>Antrihabitans</taxon>
    </lineage>
</organism>
<dbReference type="Proteomes" id="UP000535543">
    <property type="component" value="Unassembled WGS sequence"/>
</dbReference>
<name>A0A848KSB8_9NOCA</name>
<evidence type="ECO:0000313" key="2">
    <source>
        <dbReference type="Proteomes" id="UP000535543"/>
    </source>
</evidence>
<evidence type="ECO:0000313" key="1">
    <source>
        <dbReference type="EMBL" id="NMN99422.1"/>
    </source>
</evidence>
<comment type="caution">
    <text evidence="1">The sequence shown here is derived from an EMBL/GenBank/DDBJ whole genome shotgun (WGS) entry which is preliminary data.</text>
</comment>
<dbReference type="AlphaFoldDB" id="A0A848KSB8"/>